<comment type="caution">
    <text evidence="1">The sequence shown here is derived from an EMBL/GenBank/DDBJ whole genome shotgun (WGS) entry which is preliminary data.</text>
</comment>
<evidence type="ECO:0000313" key="2">
    <source>
        <dbReference type="Proteomes" id="UP000070121"/>
    </source>
</evidence>
<dbReference type="InterPro" id="IPR016477">
    <property type="entry name" value="Fructo-/Ketosamine-3-kinase"/>
</dbReference>
<dbReference type="Pfam" id="PF03881">
    <property type="entry name" value="Fructosamin_kin"/>
    <property type="match status" value="1"/>
</dbReference>
<name>A0A135RSS1_9PEZI</name>
<dbReference type="AlphaFoldDB" id="A0A135RSS1"/>
<reference evidence="1 2" key="1">
    <citation type="submission" date="2014-02" db="EMBL/GenBank/DDBJ databases">
        <title>The genome sequence of Colletotrichum salicis CBS 607.94.</title>
        <authorList>
            <person name="Baroncelli R."/>
            <person name="Thon M.R."/>
        </authorList>
    </citation>
    <scope>NUCLEOTIDE SEQUENCE [LARGE SCALE GENOMIC DNA]</scope>
    <source>
        <strain evidence="1 2">CBS 607.94</strain>
    </source>
</reference>
<evidence type="ECO:0000313" key="1">
    <source>
        <dbReference type="EMBL" id="KXH26487.1"/>
    </source>
</evidence>
<keyword evidence="2" id="KW-1185">Reference proteome</keyword>
<dbReference type="OrthoDB" id="5772781at2759"/>
<accession>A0A135RSS1</accession>
<organism evidence="1 2">
    <name type="scientific">Colletotrichum salicis</name>
    <dbReference type="NCBI Taxonomy" id="1209931"/>
    <lineage>
        <taxon>Eukaryota</taxon>
        <taxon>Fungi</taxon>
        <taxon>Dikarya</taxon>
        <taxon>Ascomycota</taxon>
        <taxon>Pezizomycotina</taxon>
        <taxon>Sordariomycetes</taxon>
        <taxon>Hypocreomycetidae</taxon>
        <taxon>Glomerellales</taxon>
        <taxon>Glomerellaceae</taxon>
        <taxon>Colletotrichum</taxon>
        <taxon>Colletotrichum acutatum species complex</taxon>
    </lineage>
</organism>
<protein>
    <submittedName>
        <fullName evidence="1">Uncharacterized protein</fullName>
    </submittedName>
</protein>
<dbReference type="PANTHER" id="PTHR12149">
    <property type="entry name" value="FRUCTOSAMINE 3 KINASE-RELATED PROTEIN"/>
    <property type="match status" value="1"/>
</dbReference>
<proteinExistence type="predicted"/>
<dbReference type="PANTHER" id="PTHR12149:SF8">
    <property type="entry name" value="PROTEIN-RIBULOSAMINE 3-KINASE"/>
    <property type="match status" value="1"/>
</dbReference>
<gene>
    <name evidence="1" type="ORF">CSAL01_05410</name>
</gene>
<sequence length="242" mass="27651">MEKRKPKQADPLGENVQLDEAVLASQVPKPIGWGTYVSDPDTHFYLCEFVEMYEDLPGARDWATSVADLHLNSTEKSPTGEFGFHVTTRLANVPVNNTWNPSWESFWRQQMRSLFDHDDHVHGTDHELTALKTAFLHKYWAMNYPGGIPRLRAVLTVLADIGIYRNPRYKLGQPCIREYLKRVLASEPAADSDGRSAVYAMKFHTLLSAMYSKDKRFRQTLRNELEEIIGKMGLSMSDGDDE</sequence>
<dbReference type="EMBL" id="JFFI01002711">
    <property type="protein sequence ID" value="KXH26487.1"/>
    <property type="molecule type" value="Genomic_DNA"/>
</dbReference>
<dbReference type="Gene3D" id="3.90.1200.10">
    <property type="match status" value="1"/>
</dbReference>
<dbReference type="Proteomes" id="UP000070121">
    <property type="component" value="Unassembled WGS sequence"/>
</dbReference>